<dbReference type="GO" id="GO:0003677">
    <property type="term" value="F:DNA binding"/>
    <property type="evidence" value="ECO:0007669"/>
    <property type="project" value="UniProtKB-KW"/>
</dbReference>
<dbReference type="InterPro" id="IPR001739">
    <property type="entry name" value="Methyl_CpG_DNA-bd"/>
</dbReference>
<feature type="compositionally biased region" description="Basic and acidic residues" evidence="15">
    <location>
        <begin position="1453"/>
        <end position="1481"/>
    </location>
</feature>
<dbReference type="Pfam" id="PF15613">
    <property type="entry name" value="WSD"/>
    <property type="match status" value="1"/>
</dbReference>
<dbReference type="Gene3D" id="1.20.920.10">
    <property type="entry name" value="Bromodomain-like"/>
    <property type="match status" value="1"/>
</dbReference>
<keyword evidence="10" id="KW-0804">Transcription</keyword>
<evidence type="ECO:0000259" key="17">
    <source>
        <dbReference type="PROSITE" id="PS50016"/>
    </source>
</evidence>
<dbReference type="InterPro" id="IPR001487">
    <property type="entry name" value="Bromodomain"/>
</dbReference>
<evidence type="ECO:0000256" key="6">
    <source>
        <dbReference type="ARBA" id="ARBA00022833"/>
    </source>
</evidence>
<feature type="compositionally biased region" description="Basic and acidic residues" evidence="15">
    <location>
        <begin position="505"/>
        <end position="516"/>
    </location>
</feature>
<dbReference type="Pfam" id="PF15612">
    <property type="entry name" value="WHIM1"/>
    <property type="match status" value="1"/>
</dbReference>
<keyword evidence="8 12" id="KW-0103">Bromodomain</keyword>
<dbReference type="InterPro" id="IPR016177">
    <property type="entry name" value="DNA-bd_dom_sf"/>
</dbReference>
<keyword evidence="5 13" id="KW-0863">Zinc-finger</keyword>
<dbReference type="InterPro" id="IPR019786">
    <property type="entry name" value="Zinc_finger_PHD-type_CS"/>
</dbReference>
<keyword evidence="11" id="KW-0539">Nucleus</keyword>
<dbReference type="PROSITE" id="PS51543">
    <property type="entry name" value="FYRC"/>
    <property type="match status" value="1"/>
</dbReference>
<dbReference type="InterPro" id="IPR003889">
    <property type="entry name" value="FYrich_C"/>
</dbReference>
<keyword evidence="7" id="KW-0805">Transcription regulation</keyword>
<dbReference type="EMBL" id="OX459119">
    <property type="protein sequence ID" value="CAI9092895.1"/>
    <property type="molecule type" value="Genomic_DNA"/>
</dbReference>
<evidence type="ECO:0000256" key="3">
    <source>
        <dbReference type="ARBA" id="ARBA00022679"/>
    </source>
</evidence>
<dbReference type="GO" id="GO:0140993">
    <property type="term" value="F:histone modifying activity"/>
    <property type="evidence" value="ECO:0007669"/>
    <property type="project" value="UniProtKB-ARBA"/>
</dbReference>
<keyword evidence="3" id="KW-0808">Transferase</keyword>
<evidence type="ECO:0000256" key="10">
    <source>
        <dbReference type="ARBA" id="ARBA00023163"/>
    </source>
</evidence>
<dbReference type="SUPFAM" id="SSF54171">
    <property type="entry name" value="DNA-binding domain"/>
    <property type="match status" value="1"/>
</dbReference>
<evidence type="ECO:0000256" key="8">
    <source>
        <dbReference type="ARBA" id="ARBA00023117"/>
    </source>
</evidence>
<dbReference type="InterPro" id="IPR011011">
    <property type="entry name" value="Znf_FYVE_PHD"/>
</dbReference>
<evidence type="ECO:0000256" key="2">
    <source>
        <dbReference type="ARBA" id="ARBA00007444"/>
    </source>
</evidence>
<dbReference type="Pfam" id="PF01429">
    <property type="entry name" value="MBD"/>
    <property type="match status" value="1"/>
</dbReference>
<evidence type="ECO:0000259" key="18">
    <source>
        <dbReference type="PROSITE" id="PS50982"/>
    </source>
</evidence>
<dbReference type="PROSITE" id="PS01359">
    <property type="entry name" value="ZF_PHD_1"/>
    <property type="match status" value="1"/>
</dbReference>
<comment type="similarity">
    <text evidence="2">Belongs to the WAL family.</text>
</comment>
<accession>A0AAV1CDB3</accession>
<feature type="region of interest" description="Disordered" evidence="15">
    <location>
        <begin position="1436"/>
        <end position="1489"/>
    </location>
</feature>
<dbReference type="Gene3D" id="3.30.40.10">
    <property type="entry name" value="Zinc/RING finger domain, C3HC4 (zinc finger)"/>
    <property type="match status" value="1"/>
</dbReference>
<evidence type="ECO:0000313" key="19">
    <source>
        <dbReference type="EMBL" id="CAI9092895.1"/>
    </source>
</evidence>
<feature type="domain" description="PHD-type" evidence="17">
    <location>
        <begin position="1217"/>
        <end position="1267"/>
    </location>
</feature>
<protein>
    <submittedName>
        <fullName evidence="19">OLC1v1028255C1</fullName>
    </submittedName>
</protein>
<dbReference type="PROSITE" id="PS50014">
    <property type="entry name" value="BROMODOMAIN_2"/>
    <property type="match status" value="1"/>
</dbReference>
<evidence type="ECO:0000256" key="4">
    <source>
        <dbReference type="ARBA" id="ARBA00022723"/>
    </source>
</evidence>
<organism evidence="19 20">
    <name type="scientific">Oldenlandia corymbosa var. corymbosa</name>
    <dbReference type="NCBI Taxonomy" id="529605"/>
    <lineage>
        <taxon>Eukaryota</taxon>
        <taxon>Viridiplantae</taxon>
        <taxon>Streptophyta</taxon>
        <taxon>Embryophyta</taxon>
        <taxon>Tracheophyta</taxon>
        <taxon>Spermatophyta</taxon>
        <taxon>Magnoliopsida</taxon>
        <taxon>eudicotyledons</taxon>
        <taxon>Gunneridae</taxon>
        <taxon>Pentapetalae</taxon>
        <taxon>asterids</taxon>
        <taxon>lamiids</taxon>
        <taxon>Gentianales</taxon>
        <taxon>Rubiaceae</taxon>
        <taxon>Rubioideae</taxon>
        <taxon>Spermacoceae</taxon>
        <taxon>Hedyotis-Oldenlandia complex</taxon>
        <taxon>Oldenlandia</taxon>
    </lineage>
</organism>
<feature type="region of interest" description="Disordered" evidence="15">
    <location>
        <begin position="492"/>
        <end position="525"/>
    </location>
</feature>
<feature type="compositionally biased region" description="Polar residues" evidence="15">
    <location>
        <begin position="338"/>
        <end position="359"/>
    </location>
</feature>
<feature type="region of interest" description="Disordered" evidence="15">
    <location>
        <begin position="1879"/>
        <end position="1901"/>
    </location>
</feature>
<dbReference type="InterPro" id="IPR013083">
    <property type="entry name" value="Znf_RING/FYVE/PHD"/>
</dbReference>
<dbReference type="SUPFAM" id="SSF47370">
    <property type="entry name" value="Bromodomain"/>
    <property type="match status" value="1"/>
</dbReference>
<dbReference type="InterPro" id="IPR001965">
    <property type="entry name" value="Znf_PHD"/>
</dbReference>
<dbReference type="InterPro" id="IPR003888">
    <property type="entry name" value="FYrich_N"/>
</dbReference>
<feature type="compositionally biased region" description="Polar residues" evidence="15">
    <location>
        <begin position="1436"/>
        <end position="1446"/>
    </location>
</feature>
<feature type="compositionally biased region" description="Basic and acidic residues" evidence="15">
    <location>
        <begin position="1888"/>
        <end position="1901"/>
    </location>
</feature>
<evidence type="ECO:0000256" key="13">
    <source>
        <dbReference type="PROSITE-ProRule" id="PRU00146"/>
    </source>
</evidence>
<reference evidence="19" key="1">
    <citation type="submission" date="2023-03" db="EMBL/GenBank/DDBJ databases">
        <authorList>
            <person name="Julca I."/>
        </authorList>
    </citation>
    <scope>NUCLEOTIDE SEQUENCE</scope>
</reference>
<evidence type="ECO:0000256" key="9">
    <source>
        <dbReference type="ARBA" id="ARBA00023125"/>
    </source>
</evidence>
<dbReference type="SMART" id="SM00249">
    <property type="entry name" value="PHD"/>
    <property type="match status" value="1"/>
</dbReference>
<dbReference type="GO" id="GO:0048731">
    <property type="term" value="P:system development"/>
    <property type="evidence" value="ECO:0007669"/>
    <property type="project" value="UniProtKB-ARBA"/>
</dbReference>
<dbReference type="CDD" id="cd15519">
    <property type="entry name" value="PHD1_Lid2p_like"/>
    <property type="match status" value="1"/>
</dbReference>
<dbReference type="PROSITE" id="PS51542">
    <property type="entry name" value="FYRN"/>
    <property type="match status" value="1"/>
</dbReference>
<sequence length="2127" mass="235866">MDAKFGGFVIDLNETPLSSPRDTVMEDKDDDDDVVIIERPFAAVREVKKEKDVIGVACIACGSGFKGKIVGNSEEMKNWKCFKCLLKNEDGDRGARNGGGGGGSRAGSGGGGGGVALLDINASPPMEVDGEGEIEGIPVGVGPRFDLAKPYGDRSHGGSKVQIVSNSPFSARSLFPAFQHIFSSERSYDLLKAPRTSTDIVNSGYSDIMNQRGLPNTSSNDIVKGATPEGLQGTHTTPTDRHSQIPIGIYLEGLREYIAERKGVLPDGWNVEFEFCDKRLKTCAIYIAPDGNRFESMSDVAQHLGLPNSHPLRSESAENGFGAVQNASYSSQRKESSGPRNANNSCQRQNLSRTSSSPRVSTLDVESLNTCQEGFPVQFEDFYLISAGAVDLRPPYHNAHQIWPVGYRSTWHDKITGSLFLFDISDGGDSGPVFMVRRCPCTMQPMPTGSIVLTNTKSVGLNGDEDAGTHSAASSTIDEESASILMMLAESSPPDMEDDISSNKMRSEDIDSHKENPLSSDSFSKLPGNFTPNILGRRDDIGEFRVEGRSTLSVWQMVSETFLHTCREVYKQKGVIRFGCDHDLCGTNASRLGKVDSLSKFSPCAGLINVPHLVQSDKEFQSTCQLVAKWLEEERFGLDAEFVQEIIEQLPGVSGCSEYKLLSKRKHHSRQQTVKNGFLQAKRRNNNYSRMAADVYFRNFKGPKERRYSTSRVPFPVGRAFSSKLPSYLIGDTLQAWEFSWRFSEVLGLQEAVSFEKLEDELLDPWLDGSSLLGKSRKQIHDSRDVFFGIDRDVSDSRSCSCRCTGVVLAKTHSSLLKVLVGELLSKVAGYVDPNFDAGESKSRRGRKKDAEYSAIAKKMKLDMIPINDLTWPEIARRYILSVLSMDGNLESAEIACRESGRVFHCLRGDGGTVCGSLTGVAALEADALLLAEATKQIFGSPNNNSESGSINASDVVAMDITEKNEMNNGEVPHWAQLLEPVRKLPTNVGARIRKCVNEALANDPPEWARKVLEHSISKEVYKGNASGPTKRAVISVLEDLNREKPQPKPEKQEKPKIVYSVPDLITKQCQIVLRRAAAADEDRVFCNLLGRTYLNPDDNDDEGLLGYPAMVSRPLDFRTIDLRLAAGAYGGSHEAFIDDVREVWHNIRVAYKEQSDFVDLAETLSEQFEVLYEKEVVSFVHKIMLPPDASSEFEKEREDIFARVSESLIPKASWEEGICKVCGMDKDDDNVLLCDTCDSEYHTYCLNPPLIRIPEGNWYCPSCVAGQPMSQGAPYGSQVVKRYWKGRRQRKYLHKNMEMLAQLGNAMESSEYWDLRVEERVFLMKFLCDEALNSAVLRDHIGQCSIKFADMQQKLRSLNSERKLLKFKEESLALNIAKTKGPVQIGGGELASLASDDPKLKSNISDVSKAMPPSPVYLNQMEDGRHASIGKVLVSESSSTNNMSVPSGKDGIQSRHTEGSRCKNELLESDSQHKYEKDQSSVDLSVGGDSSASLPCMSGQISSDLADQHSVDHLSASQCLQNSTQVNGSSPQECNEELSYLKSEITLLQDSIDKLESELLQLAVRKECLGRDTDGRVYWIYARPGSCPWILVNGSSNTEDVFEPDKLFLNFNLWTCYRTRAEVEELVNWLGEGDSRDRELKECILHWQCNKSMDAYDTDNDVLITGKQISSSNSMEGNAGDYNLLVTKAVRSLEKKFGPCFDIWANDINKNLKIEVPRQGEMRRCECLEMLWASCFHCLSCHSSFPTDEELAQHADGKCKPTSAICPSIQKNEDSMHKKMYRSEKPAEKCTSSGAVLTSMSEKQDNGFSCFDRPLEPDCPFNFQEILSRFKLETSLKELVKEVGLIGSNGVVSFVPSRSYHDDPLLSLSRSANNVETIGDVPSNLESQRRQSEHGVRDSVGKNNGISACAKNSRIDKVQDAAKSEFVKPASSKKWFQFPFAVIKSSIVRKSALVPKVGKAYEILRCLKINLLDMDAALPEASLKPSRSSSDRRCAWRAFVKSANTIYEMVQATIIFEDALKANYLKNDWWYWSSPSAAANISTLSALSLRIYTLDSAILYEKSPADDTTEMSTPDCKSEKEAQIKSVPADNSKHNTQLAQKTPESDSGENSKPRTRASKRKRDLEG</sequence>
<dbReference type="PANTHER" id="PTHR47162:SF10">
    <property type="entry name" value="METHYL-CPG-BINDING DOMAIN-CONTAINING PROTEIN 9 ISOFORM X1"/>
    <property type="match status" value="1"/>
</dbReference>
<proteinExistence type="inferred from homology"/>
<keyword evidence="9" id="KW-0238">DNA-binding</keyword>
<dbReference type="GO" id="GO:0005634">
    <property type="term" value="C:nucleus"/>
    <property type="evidence" value="ECO:0007669"/>
    <property type="project" value="UniProtKB-SubCell"/>
</dbReference>
<dbReference type="GO" id="GO:0016740">
    <property type="term" value="F:transferase activity"/>
    <property type="evidence" value="ECO:0007669"/>
    <property type="project" value="UniProtKB-KW"/>
</dbReference>
<gene>
    <name evidence="19" type="ORF">OLC1_LOCUS4451</name>
</gene>
<dbReference type="PROSITE" id="PS50982">
    <property type="entry name" value="MBD"/>
    <property type="match status" value="1"/>
</dbReference>
<feature type="domain" description="MBD" evidence="18">
    <location>
        <begin position="255"/>
        <end position="326"/>
    </location>
</feature>
<dbReference type="Proteomes" id="UP001161247">
    <property type="component" value="Chromosome 2"/>
</dbReference>
<evidence type="ECO:0000256" key="14">
    <source>
        <dbReference type="SAM" id="Coils"/>
    </source>
</evidence>
<dbReference type="CDD" id="cd04369">
    <property type="entry name" value="Bromodomain"/>
    <property type="match status" value="1"/>
</dbReference>
<feature type="domain" description="Bromo" evidence="16">
    <location>
        <begin position="1094"/>
        <end position="1159"/>
    </location>
</feature>
<dbReference type="PROSITE" id="PS50016">
    <property type="entry name" value="ZF_PHD_2"/>
    <property type="match status" value="1"/>
</dbReference>
<dbReference type="GO" id="GO:0008270">
    <property type="term" value="F:zinc ion binding"/>
    <property type="evidence" value="ECO:0007669"/>
    <property type="project" value="UniProtKB-KW"/>
</dbReference>
<dbReference type="Pfam" id="PF00628">
    <property type="entry name" value="PHD"/>
    <property type="match status" value="1"/>
</dbReference>
<evidence type="ECO:0000256" key="5">
    <source>
        <dbReference type="ARBA" id="ARBA00022771"/>
    </source>
</evidence>
<evidence type="ECO:0000259" key="16">
    <source>
        <dbReference type="PROSITE" id="PS50014"/>
    </source>
</evidence>
<dbReference type="SUPFAM" id="SSF57903">
    <property type="entry name" value="FYVE/PHD zinc finger"/>
    <property type="match status" value="1"/>
</dbReference>
<evidence type="ECO:0000256" key="7">
    <source>
        <dbReference type="ARBA" id="ARBA00023015"/>
    </source>
</evidence>
<evidence type="ECO:0000313" key="20">
    <source>
        <dbReference type="Proteomes" id="UP001161247"/>
    </source>
</evidence>
<keyword evidence="20" id="KW-1185">Reference proteome</keyword>
<dbReference type="GO" id="GO:0000785">
    <property type="term" value="C:chromatin"/>
    <property type="evidence" value="ECO:0007669"/>
    <property type="project" value="UniProtKB-ARBA"/>
</dbReference>
<keyword evidence="4" id="KW-0479">Metal-binding</keyword>
<name>A0AAV1CDB3_OLDCO</name>
<dbReference type="Pfam" id="PF00439">
    <property type="entry name" value="Bromodomain"/>
    <property type="match status" value="1"/>
</dbReference>
<dbReference type="InterPro" id="IPR028942">
    <property type="entry name" value="WHIM1_dom"/>
</dbReference>
<feature type="coiled-coil region" evidence="14">
    <location>
        <begin position="1539"/>
        <end position="1573"/>
    </location>
</feature>
<evidence type="ECO:0000256" key="12">
    <source>
        <dbReference type="PROSITE-ProRule" id="PRU00035"/>
    </source>
</evidence>
<evidence type="ECO:0000256" key="15">
    <source>
        <dbReference type="SAM" id="MobiDB-lite"/>
    </source>
</evidence>
<feature type="compositionally biased region" description="Basic residues" evidence="15">
    <location>
        <begin position="2114"/>
        <end position="2127"/>
    </location>
</feature>
<dbReference type="InterPro" id="IPR036427">
    <property type="entry name" value="Bromodomain-like_sf"/>
</dbReference>
<keyword evidence="6" id="KW-0862">Zinc</keyword>
<feature type="region of interest" description="Disordered" evidence="15">
    <location>
        <begin position="326"/>
        <end position="359"/>
    </location>
</feature>
<evidence type="ECO:0000256" key="1">
    <source>
        <dbReference type="ARBA" id="ARBA00004123"/>
    </source>
</evidence>
<comment type="subcellular location">
    <subcellularLocation>
        <location evidence="1">Nucleus</location>
    </subcellularLocation>
</comment>
<feature type="region of interest" description="Disordered" evidence="15">
    <location>
        <begin position="2066"/>
        <end position="2127"/>
    </location>
</feature>
<dbReference type="InterPro" id="IPR028941">
    <property type="entry name" value="WHIM2_dom"/>
</dbReference>
<evidence type="ECO:0000256" key="11">
    <source>
        <dbReference type="ARBA" id="ARBA00023242"/>
    </source>
</evidence>
<dbReference type="InterPro" id="IPR019787">
    <property type="entry name" value="Znf_PHD-finger"/>
</dbReference>
<dbReference type="PANTHER" id="PTHR47162">
    <property type="entry name" value="OS02G0192300 PROTEIN"/>
    <property type="match status" value="1"/>
</dbReference>
<keyword evidence="14" id="KW-0175">Coiled coil</keyword>